<name>A0A4V3DQK6_9GAMM</name>
<organism evidence="2 3">
    <name type="scientific">Halomonas ventosae</name>
    <dbReference type="NCBI Taxonomy" id="229007"/>
    <lineage>
        <taxon>Bacteria</taxon>
        <taxon>Pseudomonadati</taxon>
        <taxon>Pseudomonadota</taxon>
        <taxon>Gammaproteobacteria</taxon>
        <taxon>Oceanospirillales</taxon>
        <taxon>Halomonadaceae</taxon>
        <taxon>Halomonas</taxon>
    </lineage>
</organism>
<accession>A0A4V3DQK6</accession>
<evidence type="ECO:0000313" key="3">
    <source>
        <dbReference type="Proteomes" id="UP000295212"/>
    </source>
</evidence>
<comment type="caution">
    <text evidence="2">The sequence shown here is derived from an EMBL/GenBank/DDBJ whole genome shotgun (WGS) entry which is preliminary data.</text>
</comment>
<gene>
    <name evidence="2" type="ORF">DFP85_10388</name>
</gene>
<dbReference type="RefSeq" id="WP_166644588.1">
    <property type="nucleotide sequence ID" value="NZ_SNZJ01000003.1"/>
</dbReference>
<proteinExistence type="predicted"/>
<dbReference type="AlphaFoldDB" id="A0A4V3DQK6"/>
<dbReference type="EMBL" id="SNZJ01000003">
    <property type="protein sequence ID" value="TDR56576.1"/>
    <property type="molecule type" value="Genomic_DNA"/>
</dbReference>
<reference evidence="2 3" key="1">
    <citation type="submission" date="2019-03" db="EMBL/GenBank/DDBJ databases">
        <title>Genomic Encyclopedia of Type Strains, Phase III (KMG-III): the genomes of soil and plant-associated and newly described type strains.</title>
        <authorList>
            <person name="Whitman W."/>
        </authorList>
    </citation>
    <scope>NUCLEOTIDE SEQUENCE [LARGE SCALE GENOMIC DNA]</scope>
    <source>
        <strain evidence="2 3">CECT 5797</strain>
    </source>
</reference>
<evidence type="ECO:0000313" key="2">
    <source>
        <dbReference type="EMBL" id="TDR56576.1"/>
    </source>
</evidence>
<evidence type="ECO:0000256" key="1">
    <source>
        <dbReference type="SAM" id="MobiDB-lite"/>
    </source>
</evidence>
<protein>
    <submittedName>
        <fullName evidence="2">Uncharacterized protein</fullName>
    </submittedName>
</protein>
<feature type="region of interest" description="Disordered" evidence="1">
    <location>
        <begin position="30"/>
        <end position="51"/>
    </location>
</feature>
<dbReference type="Proteomes" id="UP000295212">
    <property type="component" value="Unassembled WGS sequence"/>
</dbReference>
<sequence>MITGLLWCLAVLAGQLWLLHLVDRRVASMPRLPPEELSPSEDPRGGASPPA</sequence>